<dbReference type="InterPro" id="IPR000866">
    <property type="entry name" value="AhpC/TSA"/>
</dbReference>
<feature type="transmembrane region" description="Helical" evidence="1">
    <location>
        <begin position="6"/>
        <end position="22"/>
    </location>
</feature>
<dbReference type="AlphaFoldDB" id="A0A2S7UY73"/>
<dbReference type="EMBL" id="MSCH01000003">
    <property type="protein sequence ID" value="PQJ54944.1"/>
    <property type="molecule type" value="Genomic_DNA"/>
</dbReference>
<accession>A0A2S7UY73</accession>
<dbReference type="OrthoDB" id="9809746at2"/>
<keyword evidence="4" id="KW-1185">Reference proteome</keyword>
<dbReference type="GO" id="GO:0016209">
    <property type="term" value="F:antioxidant activity"/>
    <property type="evidence" value="ECO:0007669"/>
    <property type="project" value="InterPro"/>
</dbReference>
<dbReference type="RefSeq" id="WP_105053467.1">
    <property type="nucleotide sequence ID" value="NZ_BMYG01000001.1"/>
</dbReference>
<dbReference type="GO" id="GO:0016491">
    <property type="term" value="F:oxidoreductase activity"/>
    <property type="evidence" value="ECO:0007669"/>
    <property type="project" value="InterPro"/>
</dbReference>
<dbReference type="Pfam" id="PF00578">
    <property type="entry name" value="AhpC-TSA"/>
    <property type="match status" value="1"/>
</dbReference>
<feature type="transmembrane region" description="Helical" evidence="1">
    <location>
        <begin position="60"/>
        <end position="82"/>
    </location>
</feature>
<sequence length="268" mass="29886">MIYSTIGFLILVVALVHYFSKLKQNQTPKNPILLKSAMLVGSALSIWSLVTLHYQLDLNTILVLLFTINTLSTSAIFAYFLATKATPIGDIKVKVGDTFIPFKTNEFDSESLIGKRTLLKFYRGSWCPYCSAELAMFEALKPKLNEYGVQIIALSNDSTEEQKLHLERDNISHTLISDPELAIIKQYGVEHHKGLGATAADTISICGIAMPLPWKMRFKAMAIPTSILIDKNGKIVWIDQSDDYRLRASEEAIMGAVVSHFNKTDAPE</sequence>
<dbReference type="Gene3D" id="3.40.30.10">
    <property type="entry name" value="Glutaredoxin"/>
    <property type="match status" value="1"/>
</dbReference>
<evidence type="ECO:0000259" key="2">
    <source>
        <dbReference type="PROSITE" id="PS51352"/>
    </source>
</evidence>
<dbReference type="InterPro" id="IPR013766">
    <property type="entry name" value="Thioredoxin_domain"/>
</dbReference>
<dbReference type="PANTHER" id="PTHR42852:SF17">
    <property type="entry name" value="THIOREDOXIN-LIKE PROTEIN HI_1115"/>
    <property type="match status" value="1"/>
</dbReference>
<proteinExistence type="predicted"/>
<evidence type="ECO:0000313" key="3">
    <source>
        <dbReference type="EMBL" id="PQJ54944.1"/>
    </source>
</evidence>
<keyword evidence="1" id="KW-1133">Transmembrane helix</keyword>
<feature type="domain" description="Thioredoxin" evidence="2">
    <location>
        <begin position="93"/>
        <end position="262"/>
    </location>
</feature>
<feature type="transmembrane region" description="Helical" evidence="1">
    <location>
        <begin position="34"/>
        <end position="54"/>
    </location>
</feature>
<comment type="caution">
    <text evidence="3">The sequence shown here is derived from an EMBL/GenBank/DDBJ whole genome shotgun (WGS) entry which is preliminary data.</text>
</comment>
<name>A0A2S7UY73_9GAMM</name>
<dbReference type="PANTHER" id="PTHR42852">
    <property type="entry name" value="THIOL:DISULFIDE INTERCHANGE PROTEIN DSBE"/>
    <property type="match status" value="1"/>
</dbReference>
<protein>
    <recommendedName>
        <fullName evidence="2">Thioredoxin domain-containing protein</fullName>
    </recommendedName>
</protein>
<dbReference type="Proteomes" id="UP000239007">
    <property type="component" value="Unassembled WGS sequence"/>
</dbReference>
<evidence type="ECO:0000256" key="1">
    <source>
        <dbReference type="SAM" id="Phobius"/>
    </source>
</evidence>
<evidence type="ECO:0000313" key="4">
    <source>
        <dbReference type="Proteomes" id="UP000239007"/>
    </source>
</evidence>
<dbReference type="PROSITE" id="PS51352">
    <property type="entry name" value="THIOREDOXIN_2"/>
    <property type="match status" value="1"/>
</dbReference>
<gene>
    <name evidence="3" type="ORF">BTO11_15645</name>
</gene>
<dbReference type="InterPro" id="IPR036249">
    <property type="entry name" value="Thioredoxin-like_sf"/>
</dbReference>
<organism evidence="3 4">
    <name type="scientific">Psychrosphaera saromensis</name>
    <dbReference type="NCBI Taxonomy" id="716813"/>
    <lineage>
        <taxon>Bacteria</taxon>
        <taxon>Pseudomonadati</taxon>
        <taxon>Pseudomonadota</taxon>
        <taxon>Gammaproteobacteria</taxon>
        <taxon>Alteromonadales</taxon>
        <taxon>Pseudoalteromonadaceae</taxon>
        <taxon>Psychrosphaera</taxon>
    </lineage>
</organism>
<dbReference type="SUPFAM" id="SSF52833">
    <property type="entry name" value="Thioredoxin-like"/>
    <property type="match status" value="1"/>
</dbReference>
<keyword evidence="1" id="KW-0812">Transmembrane</keyword>
<dbReference type="InterPro" id="IPR050553">
    <property type="entry name" value="Thioredoxin_ResA/DsbE_sf"/>
</dbReference>
<reference evidence="3 4" key="1">
    <citation type="submission" date="2016-12" db="EMBL/GenBank/DDBJ databases">
        <title>Diversity of luminous bacteria.</title>
        <authorList>
            <person name="Yoshizawa S."/>
            <person name="Kogure K."/>
        </authorList>
    </citation>
    <scope>NUCLEOTIDE SEQUENCE [LARGE SCALE GENOMIC DNA]</scope>
    <source>
        <strain evidence="3 4">SA4-48</strain>
    </source>
</reference>
<keyword evidence="1" id="KW-0472">Membrane</keyword>